<dbReference type="FunFam" id="1.10.10.10:FF:000014">
    <property type="entry name" value="Cullin 1"/>
    <property type="match status" value="1"/>
</dbReference>
<dbReference type="InterPro" id="IPR016159">
    <property type="entry name" value="Cullin_repeat-like_dom_sf"/>
</dbReference>
<dbReference type="Pfam" id="PF26557">
    <property type="entry name" value="Cullin_AB"/>
    <property type="match status" value="1"/>
</dbReference>
<evidence type="ECO:0000256" key="7">
    <source>
        <dbReference type="SAM" id="MobiDB-lite"/>
    </source>
</evidence>
<dbReference type="GO" id="GO:0006511">
    <property type="term" value="P:ubiquitin-dependent protein catabolic process"/>
    <property type="evidence" value="ECO:0007669"/>
    <property type="project" value="InterPro"/>
</dbReference>
<evidence type="ECO:0000256" key="3">
    <source>
        <dbReference type="ARBA" id="ARBA00022786"/>
    </source>
</evidence>
<dbReference type="InterPro" id="IPR059120">
    <property type="entry name" value="Cullin-like_AB"/>
</dbReference>
<evidence type="ECO:0000256" key="6">
    <source>
        <dbReference type="RuleBase" id="RU003829"/>
    </source>
</evidence>
<keyword evidence="10" id="KW-1185">Reference proteome</keyword>
<comment type="caution">
    <text evidence="9">The sequence shown here is derived from an EMBL/GenBank/DDBJ whole genome shotgun (WGS) entry which is preliminary data.</text>
</comment>
<evidence type="ECO:0000313" key="9">
    <source>
        <dbReference type="EMBL" id="PAV80920.1"/>
    </source>
</evidence>
<dbReference type="InterPro" id="IPR036388">
    <property type="entry name" value="WH-like_DNA-bd_sf"/>
</dbReference>
<evidence type="ECO:0000313" key="10">
    <source>
        <dbReference type="Proteomes" id="UP000218231"/>
    </source>
</evidence>
<dbReference type="InterPro" id="IPR019559">
    <property type="entry name" value="Cullin_neddylation_domain"/>
</dbReference>
<dbReference type="SUPFAM" id="SSF75632">
    <property type="entry name" value="Cullin homology domain"/>
    <property type="match status" value="1"/>
</dbReference>
<dbReference type="SUPFAM" id="SSF46785">
    <property type="entry name" value="Winged helix' DNA-binding domain"/>
    <property type="match status" value="1"/>
</dbReference>
<dbReference type="PANTHER" id="PTHR11932">
    <property type="entry name" value="CULLIN"/>
    <property type="match status" value="1"/>
</dbReference>
<feature type="non-terminal residue" evidence="9">
    <location>
        <position position="1"/>
    </location>
</feature>
<dbReference type="InterPro" id="IPR045093">
    <property type="entry name" value="Cullin"/>
</dbReference>
<dbReference type="PROSITE" id="PS50069">
    <property type="entry name" value="CULLIN_2"/>
    <property type="match status" value="1"/>
</dbReference>
<dbReference type="Pfam" id="PF10557">
    <property type="entry name" value="Cullin_Nedd8"/>
    <property type="match status" value="1"/>
</dbReference>
<evidence type="ECO:0000256" key="4">
    <source>
        <dbReference type="ARBA" id="ARBA00022843"/>
    </source>
</evidence>
<name>A0A2A2L451_9BILA</name>
<dbReference type="EMBL" id="LIAE01007221">
    <property type="protein sequence ID" value="PAV80920.1"/>
    <property type="molecule type" value="Genomic_DNA"/>
</dbReference>
<gene>
    <name evidence="9" type="ORF">WR25_04768</name>
</gene>
<feature type="region of interest" description="Disordered" evidence="7">
    <location>
        <begin position="1"/>
        <end position="22"/>
    </location>
</feature>
<organism evidence="9 10">
    <name type="scientific">Diploscapter pachys</name>
    <dbReference type="NCBI Taxonomy" id="2018661"/>
    <lineage>
        <taxon>Eukaryota</taxon>
        <taxon>Metazoa</taxon>
        <taxon>Ecdysozoa</taxon>
        <taxon>Nematoda</taxon>
        <taxon>Chromadorea</taxon>
        <taxon>Rhabditida</taxon>
        <taxon>Rhabditina</taxon>
        <taxon>Rhabditomorpha</taxon>
        <taxon>Rhabditoidea</taxon>
        <taxon>Rhabditidae</taxon>
        <taxon>Diploscapter</taxon>
    </lineage>
</organism>
<keyword evidence="4" id="KW-0832">Ubl conjugation</keyword>
<dbReference type="InterPro" id="IPR036390">
    <property type="entry name" value="WH_DNA-bd_sf"/>
</dbReference>
<dbReference type="Pfam" id="PF00888">
    <property type="entry name" value="Cullin"/>
    <property type="match status" value="1"/>
</dbReference>
<comment type="similarity">
    <text evidence="1 5 6">Belongs to the cullin family.</text>
</comment>
<dbReference type="Gene3D" id="3.30.230.130">
    <property type="entry name" value="Cullin, Chain C, Domain 2"/>
    <property type="match status" value="1"/>
</dbReference>
<dbReference type="GO" id="GO:0031625">
    <property type="term" value="F:ubiquitin protein ligase binding"/>
    <property type="evidence" value="ECO:0007669"/>
    <property type="project" value="InterPro"/>
</dbReference>
<keyword evidence="3" id="KW-0833">Ubl conjugation pathway</keyword>
<dbReference type="AlphaFoldDB" id="A0A2A2L451"/>
<proteinExistence type="inferred from homology"/>
<evidence type="ECO:0000256" key="1">
    <source>
        <dbReference type="ARBA" id="ARBA00006019"/>
    </source>
</evidence>
<dbReference type="InterPro" id="IPR036317">
    <property type="entry name" value="Cullin_homology_sf"/>
</dbReference>
<evidence type="ECO:0000256" key="5">
    <source>
        <dbReference type="PROSITE-ProRule" id="PRU00330"/>
    </source>
</evidence>
<dbReference type="Proteomes" id="UP000218231">
    <property type="component" value="Unassembled WGS sequence"/>
</dbReference>
<keyword evidence="2" id="KW-1017">Isopeptide bond</keyword>
<dbReference type="SMART" id="SM00884">
    <property type="entry name" value="Cullin_Nedd8"/>
    <property type="match status" value="1"/>
</dbReference>
<evidence type="ECO:0000256" key="2">
    <source>
        <dbReference type="ARBA" id="ARBA00022499"/>
    </source>
</evidence>
<feature type="domain" description="Cullin family profile" evidence="8">
    <location>
        <begin position="423"/>
        <end position="649"/>
    </location>
</feature>
<accession>A0A2A2L451</accession>
<dbReference type="InterPro" id="IPR001373">
    <property type="entry name" value="Cullin_N"/>
</dbReference>
<dbReference type="SMART" id="SM00182">
    <property type="entry name" value="CULLIN"/>
    <property type="match status" value="1"/>
</dbReference>
<protein>
    <recommendedName>
        <fullName evidence="8">Cullin family profile domain-containing protein</fullName>
    </recommendedName>
</protein>
<dbReference type="FunFam" id="1.20.1310.10:FF:000019">
    <property type="entry name" value="Cullin 1"/>
    <property type="match status" value="1"/>
</dbReference>
<dbReference type="SUPFAM" id="SSF74788">
    <property type="entry name" value="Cullin repeat-like"/>
    <property type="match status" value="1"/>
</dbReference>
<reference evidence="9 10" key="1">
    <citation type="journal article" date="2017" name="Curr. Biol.">
        <title>Genome architecture and evolution of a unichromosomal asexual nematode.</title>
        <authorList>
            <person name="Fradin H."/>
            <person name="Zegar C."/>
            <person name="Gutwein M."/>
            <person name="Lucas J."/>
            <person name="Kovtun M."/>
            <person name="Corcoran D."/>
            <person name="Baugh L.R."/>
            <person name="Kiontke K."/>
            <person name="Gunsalus K."/>
            <person name="Fitch D.H."/>
            <person name="Piano F."/>
        </authorList>
    </citation>
    <scope>NUCLEOTIDE SEQUENCE [LARGE SCALE GENOMIC DNA]</scope>
    <source>
        <strain evidence="9">PF1309</strain>
    </source>
</reference>
<dbReference type="OrthoDB" id="27073at2759"/>
<dbReference type="FunFam" id="1.20.1310.10:FF:000002">
    <property type="entry name" value="cullin-3 isoform X1"/>
    <property type="match status" value="1"/>
</dbReference>
<dbReference type="STRING" id="2018661.A0A2A2L451"/>
<dbReference type="Gene3D" id="1.20.1310.10">
    <property type="entry name" value="Cullin Repeats"/>
    <property type="match status" value="4"/>
</dbReference>
<dbReference type="Gene3D" id="1.10.10.10">
    <property type="entry name" value="Winged helix-like DNA-binding domain superfamily/Winged helix DNA-binding domain"/>
    <property type="match status" value="1"/>
</dbReference>
<dbReference type="InterPro" id="IPR016158">
    <property type="entry name" value="Cullin_homology"/>
</dbReference>
<dbReference type="FunFam" id="1.20.1310.10:FF:000001">
    <property type="entry name" value="Cullin 3"/>
    <property type="match status" value="1"/>
</dbReference>
<evidence type="ECO:0000259" key="8">
    <source>
        <dbReference type="PROSITE" id="PS50069"/>
    </source>
</evidence>
<sequence length="778" mass="90706">GSKMAAVNGIDPRVAENGPVPGESRLDQDWLTLTQGLDIVYGMRENMNFERFMQFYTTVHNYCSGVGSEHSNGADLIGGDLYERLEAYISRHVVDKMNTIKHLRGEELLHFYYAEWDSFQFSSRTMSGMFDYLNRHWIQNKKNKDKSNVHNINTLTLLKWRELLFMGLQEYLTPALLELIQRDRDGIKISTSIIRGIIQSYVVLGISEHEPKTKGANTSGKESILNDGLVIYREHFESSFLKRTEEYYAAEASNFLQNGSVVEYTKKVEKRFEEEQNRCETYMNGVTQTPLAKTLEKVLIQSKIEFFQGEFGELLAQHKDDDIARMYKLCERVDNGLEELRIALERHTIREGNSELDKVSEEAFSNPKTYINTILDVYKRYAKLISDAFKMDNSFFQALDKASFTFINSNSVTRKAGKFAAYKSPELLARYCDGFLRKSREQPREEELERIIEDVMTIFKYIEDKDMFSRHYSKLLSKRLIYNISASEDAENGMISKLRELCGMEYTRKLNEMIKEAKLSQGINEVFSPMCKRAEGVDFEVMLLTSCMWPTMMPLRVHLPEKLNKCHEEFKKFYNLTYSGRKLEWILSQSRGEVAAYCFKSKTYKFQMTATQIAVIDMFNRNTSFEFSFLFSSLGMDKPTLFQAVDSLVKSLLLKHSKDAIEEMYADDTVISLNEGYTNKNIRLDLTKRIKGISNRETEVERKHDDRDRNNIIKACIVRIMKTRRQITHTDLMTEVLQQLASRFKPEVQMIRICIGDLIQDEYMKRDQEQMNKYEYIA</sequence>